<feature type="compositionally biased region" description="Basic residues" evidence="1">
    <location>
        <begin position="247"/>
        <end position="256"/>
    </location>
</feature>
<accession>A0A3R7Q4E6</accession>
<protein>
    <submittedName>
        <fullName evidence="2">Uncharacterized protein</fullName>
    </submittedName>
</protein>
<reference evidence="2 3" key="2">
    <citation type="submission" date="2019-01" db="EMBL/GenBank/DDBJ databases">
        <title>The decoding of complex shrimp genome reveals the adaptation for benthos swimmer, frequently molting mechanism and breeding impact on genome.</title>
        <authorList>
            <person name="Sun Y."/>
            <person name="Gao Y."/>
            <person name="Yu Y."/>
        </authorList>
    </citation>
    <scope>NUCLEOTIDE SEQUENCE [LARGE SCALE GENOMIC DNA]</scope>
    <source>
        <tissue evidence="2">Muscle</tissue>
    </source>
</reference>
<organism evidence="2 3">
    <name type="scientific">Penaeus vannamei</name>
    <name type="common">Whiteleg shrimp</name>
    <name type="synonym">Litopenaeus vannamei</name>
    <dbReference type="NCBI Taxonomy" id="6689"/>
    <lineage>
        <taxon>Eukaryota</taxon>
        <taxon>Metazoa</taxon>
        <taxon>Ecdysozoa</taxon>
        <taxon>Arthropoda</taxon>
        <taxon>Crustacea</taxon>
        <taxon>Multicrustacea</taxon>
        <taxon>Malacostraca</taxon>
        <taxon>Eumalacostraca</taxon>
        <taxon>Eucarida</taxon>
        <taxon>Decapoda</taxon>
        <taxon>Dendrobranchiata</taxon>
        <taxon>Penaeoidea</taxon>
        <taxon>Penaeidae</taxon>
        <taxon>Penaeus</taxon>
    </lineage>
</organism>
<evidence type="ECO:0000313" key="2">
    <source>
        <dbReference type="EMBL" id="ROT85834.1"/>
    </source>
</evidence>
<evidence type="ECO:0000256" key="1">
    <source>
        <dbReference type="SAM" id="MobiDB-lite"/>
    </source>
</evidence>
<dbReference type="AlphaFoldDB" id="A0A3R7Q4E6"/>
<evidence type="ECO:0000313" key="3">
    <source>
        <dbReference type="Proteomes" id="UP000283509"/>
    </source>
</evidence>
<dbReference type="EMBL" id="QCYY01000173">
    <property type="protein sequence ID" value="ROT85834.1"/>
    <property type="molecule type" value="Genomic_DNA"/>
</dbReference>
<keyword evidence="3" id="KW-1185">Reference proteome</keyword>
<gene>
    <name evidence="2" type="ORF">C7M84_005627</name>
</gene>
<comment type="caution">
    <text evidence="2">The sequence shown here is derived from an EMBL/GenBank/DDBJ whole genome shotgun (WGS) entry which is preliminary data.</text>
</comment>
<reference evidence="2 3" key="1">
    <citation type="submission" date="2018-04" db="EMBL/GenBank/DDBJ databases">
        <authorList>
            <person name="Zhang X."/>
            <person name="Yuan J."/>
            <person name="Li F."/>
            <person name="Xiang J."/>
        </authorList>
    </citation>
    <scope>NUCLEOTIDE SEQUENCE [LARGE SCALE GENOMIC DNA]</scope>
    <source>
        <tissue evidence="2">Muscle</tissue>
    </source>
</reference>
<dbReference type="Proteomes" id="UP000283509">
    <property type="component" value="Unassembled WGS sequence"/>
</dbReference>
<feature type="region of interest" description="Disordered" evidence="1">
    <location>
        <begin position="227"/>
        <end position="267"/>
    </location>
</feature>
<proteinExistence type="predicted"/>
<sequence length="424" mass="45968">MHWFGASAAPCHASRSTVRLYRRGRRRLFQLCVQLHAFIIKSGGGECSTPIPDLISISTCPRLRERRGGGAASSSSRASSIPSLPRENRRLACLTRAALNHAFVSEALEGGVAGGGRGRRRITLFPNQTVAVSAHEPCEELRVTAPPFRTDARRRFTDGSARADRRQGSAVRMRMRRLRKTGTEYAASRGRRRCGDLTAGRTAFIMPSGKGGSLWAGRWQHCEPLSPTGCRGGSNRAQRSNLASRVRGTRSKRHALRPPCNTNVDASTEGMAASKDAGEHTHPDQRITSLCSHTRCEIESPFRSFLMALSSLPHPASSALCLPTWHPFPAPTPWHLHTSMSKPLSPIPVPLHPGIVKPLLLYDPLAVAPSSSQPLRPKRAGTHTLNRFFPPPLSACPAVLGAGNDEGELLWSWSPSLLGAATAP</sequence>
<name>A0A3R7Q4E6_PENVA</name>